<reference evidence="1" key="1">
    <citation type="journal article" date="2019" name="bioRxiv">
        <title>The Genome of the Zebra Mussel, Dreissena polymorpha: A Resource for Invasive Species Research.</title>
        <authorList>
            <person name="McCartney M.A."/>
            <person name="Auch B."/>
            <person name="Kono T."/>
            <person name="Mallez S."/>
            <person name="Zhang Y."/>
            <person name="Obille A."/>
            <person name="Becker A."/>
            <person name="Abrahante J.E."/>
            <person name="Garbe J."/>
            <person name="Badalamenti J.P."/>
            <person name="Herman A."/>
            <person name="Mangelson H."/>
            <person name="Liachko I."/>
            <person name="Sullivan S."/>
            <person name="Sone E.D."/>
            <person name="Koren S."/>
            <person name="Silverstein K.A.T."/>
            <person name="Beckman K.B."/>
            <person name="Gohl D.M."/>
        </authorList>
    </citation>
    <scope>NUCLEOTIDE SEQUENCE</scope>
    <source>
        <strain evidence="1">Duluth1</strain>
        <tissue evidence="1">Whole animal</tissue>
    </source>
</reference>
<accession>A0A9D4JMA8</accession>
<comment type="caution">
    <text evidence="1">The sequence shown here is derived from an EMBL/GenBank/DDBJ whole genome shotgun (WGS) entry which is preliminary data.</text>
</comment>
<evidence type="ECO:0000313" key="1">
    <source>
        <dbReference type="EMBL" id="KAH3817340.1"/>
    </source>
</evidence>
<protein>
    <submittedName>
        <fullName evidence="1">Uncharacterized protein</fullName>
    </submittedName>
</protein>
<keyword evidence="2" id="KW-1185">Reference proteome</keyword>
<gene>
    <name evidence="1" type="ORF">DPMN_118873</name>
</gene>
<name>A0A9D4JMA8_DREPO</name>
<organism evidence="1 2">
    <name type="scientific">Dreissena polymorpha</name>
    <name type="common">Zebra mussel</name>
    <name type="synonym">Mytilus polymorpha</name>
    <dbReference type="NCBI Taxonomy" id="45954"/>
    <lineage>
        <taxon>Eukaryota</taxon>
        <taxon>Metazoa</taxon>
        <taxon>Spiralia</taxon>
        <taxon>Lophotrochozoa</taxon>
        <taxon>Mollusca</taxon>
        <taxon>Bivalvia</taxon>
        <taxon>Autobranchia</taxon>
        <taxon>Heteroconchia</taxon>
        <taxon>Euheterodonta</taxon>
        <taxon>Imparidentia</taxon>
        <taxon>Neoheterodontei</taxon>
        <taxon>Myida</taxon>
        <taxon>Dreissenoidea</taxon>
        <taxon>Dreissenidae</taxon>
        <taxon>Dreissena</taxon>
    </lineage>
</organism>
<sequence length="131" mass="15312">MEQLTINTSLTCQLRNNRPSIHSSPVYKRTTGNQCLPHLSTKYFEQLTINTFLMCHKMEQLATETFLMCHKRNNCKSIPSSPVIIRTTNIQCLLRLSFMEQLTINTFLTCQPMKLLTINAYMYLTCQQWNN</sequence>
<proteinExistence type="predicted"/>
<dbReference type="AlphaFoldDB" id="A0A9D4JMA8"/>
<dbReference type="EMBL" id="JAIWYP010000005">
    <property type="protein sequence ID" value="KAH3817340.1"/>
    <property type="molecule type" value="Genomic_DNA"/>
</dbReference>
<reference evidence="1" key="2">
    <citation type="submission" date="2020-11" db="EMBL/GenBank/DDBJ databases">
        <authorList>
            <person name="McCartney M.A."/>
            <person name="Auch B."/>
            <person name="Kono T."/>
            <person name="Mallez S."/>
            <person name="Becker A."/>
            <person name="Gohl D.M."/>
            <person name="Silverstein K.A.T."/>
            <person name="Koren S."/>
            <person name="Bechman K.B."/>
            <person name="Herman A."/>
            <person name="Abrahante J.E."/>
            <person name="Garbe J."/>
        </authorList>
    </citation>
    <scope>NUCLEOTIDE SEQUENCE</scope>
    <source>
        <strain evidence="1">Duluth1</strain>
        <tissue evidence="1">Whole animal</tissue>
    </source>
</reference>
<dbReference type="Proteomes" id="UP000828390">
    <property type="component" value="Unassembled WGS sequence"/>
</dbReference>
<evidence type="ECO:0000313" key="2">
    <source>
        <dbReference type="Proteomes" id="UP000828390"/>
    </source>
</evidence>